<dbReference type="Proteomes" id="UP001642464">
    <property type="component" value="Unassembled WGS sequence"/>
</dbReference>
<dbReference type="PANTHER" id="PTHR12837:SF0">
    <property type="entry name" value="POLY(ADP-RIBOSE) GLYCOHYDROLASE"/>
    <property type="match status" value="1"/>
</dbReference>
<keyword evidence="2" id="KW-1185">Reference proteome</keyword>
<reference evidence="1 2" key="1">
    <citation type="submission" date="2024-02" db="EMBL/GenBank/DDBJ databases">
        <authorList>
            <person name="Chen Y."/>
            <person name="Shah S."/>
            <person name="Dougan E. K."/>
            <person name="Thang M."/>
            <person name="Chan C."/>
        </authorList>
    </citation>
    <scope>NUCLEOTIDE SEQUENCE [LARGE SCALE GENOMIC DNA]</scope>
</reference>
<protein>
    <submittedName>
        <fullName evidence="1">Poly(ADP-ribose) glycohydrolase</fullName>
    </submittedName>
</protein>
<dbReference type="PANTHER" id="PTHR12837">
    <property type="entry name" value="POLY ADP-RIBOSE GLYCOHYDROLASE"/>
    <property type="match status" value="1"/>
</dbReference>
<gene>
    <name evidence="1" type="ORF">SCF082_LOCUS21459</name>
</gene>
<comment type="caution">
    <text evidence="1">The sequence shown here is derived from an EMBL/GenBank/DDBJ whole genome shotgun (WGS) entry which is preliminary data.</text>
</comment>
<dbReference type="Pfam" id="PF20811">
    <property type="entry name" value="PARG_cat_N"/>
    <property type="match status" value="1"/>
</dbReference>
<name>A0ABP0L9K7_9DINO</name>
<sequence>MASLFPEDFFLTRWPHISQGLDLVGRCSDAGALRASLQAISDDSNFHAARHGKPDFEAVLDDIPESEHFFATLLPKMVQLVQDAPKRFSSKCVPLLVQGIAEHVFLTYEEVATLLAMAFFGLLPNNASISPLYFPKDGCAFPPNTEKLRCFLSYFEDITSDSSAIFTTPSTASGGMRVTRALLGADTTTLQELETNTCRLCQVIPHDLRTPISQSSALLHVDFANARVGGGIFLNAPGATAQEEITFATHPELCIATVLCDVLRDDEALLIQGARHFCRHAGFLDTFSFTGKVHPSEPDFKNAAVQVVIDAKMYDGGGIGRPYRYDYKLQVEDAARDIYKALCGFQAASLQPELGRSCATGNWGCGAFGGSAAVKLFIQWIAASLAGLQTLEYYPWDDRVIFQFLVDAAALVAEATVGQLCRALRRAAELQSELENEVQRYEEDGAEFLRVVLRELHSGTGR</sequence>
<proteinExistence type="predicted"/>
<dbReference type="EMBL" id="CAXAMM010015224">
    <property type="protein sequence ID" value="CAK9035805.1"/>
    <property type="molecule type" value="Genomic_DNA"/>
</dbReference>
<dbReference type="InterPro" id="IPR046372">
    <property type="entry name" value="PARG_cat_C"/>
</dbReference>
<dbReference type="Pfam" id="PF05028">
    <property type="entry name" value="PARG_cat_C"/>
    <property type="match status" value="1"/>
</dbReference>
<accession>A0ABP0L9K7</accession>
<evidence type="ECO:0000313" key="2">
    <source>
        <dbReference type="Proteomes" id="UP001642464"/>
    </source>
</evidence>
<dbReference type="InterPro" id="IPR007724">
    <property type="entry name" value="Poly_GlycHdrlase"/>
</dbReference>
<evidence type="ECO:0000313" key="1">
    <source>
        <dbReference type="EMBL" id="CAK9035805.1"/>
    </source>
</evidence>
<organism evidence="1 2">
    <name type="scientific">Durusdinium trenchii</name>
    <dbReference type="NCBI Taxonomy" id="1381693"/>
    <lineage>
        <taxon>Eukaryota</taxon>
        <taxon>Sar</taxon>
        <taxon>Alveolata</taxon>
        <taxon>Dinophyceae</taxon>
        <taxon>Suessiales</taxon>
        <taxon>Symbiodiniaceae</taxon>
        <taxon>Durusdinium</taxon>
    </lineage>
</organism>
<dbReference type="InterPro" id="IPR048362">
    <property type="entry name" value="PARG_helical"/>
</dbReference>